<comment type="caution">
    <text evidence="3">The sequence shown here is derived from an EMBL/GenBank/DDBJ whole genome shotgun (WGS) entry which is preliminary data.</text>
</comment>
<dbReference type="PANTHER" id="PTHR46599:SF3">
    <property type="entry name" value="PIGGYBAC TRANSPOSABLE ELEMENT-DERIVED PROTEIN 4"/>
    <property type="match status" value="1"/>
</dbReference>
<dbReference type="PANTHER" id="PTHR46599">
    <property type="entry name" value="PIGGYBAC TRANSPOSABLE ELEMENT-DERIVED PROTEIN 4"/>
    <property type="match status" value="1"/>
</dbReference>
<evidence type="ECO:0000259" key="2">
    <source>
        <dbReference type="Pfam" id="PF13843"/>
    </source>
</evidence>
<dbReference type="Pfam" id="PF13843">
    <property type="entry name" value="DDE_Tnp_1_7"/>
    <property type="match status" value="1"/>
</dbReference>
<proteinExistence type="predicted"/>
<evidence type="ECO:0000313" key="3">
    <source>
        <dbReference type="EMBL" id="KAK9731043.1"/>
    </source>
</evidence>
<feature type="domain" description="PiggyBac transposable element-derived protein" evidence="2">
    <location>
        <begin position="55"/>
        <end position="160"/>
    </location>
</feature>
<feature type="region of interest" description="Disordered" evidence="1">
    <location>
        <begin position="28"/>
        <end position="50"/>
    </location>
</feature>
<sequence>MGSKKPLTEKELEYHANLSDSEFDEIFGEAGDDSSYYEPSENSSDSDDEVVSDLNKGYTVYMDNFYNSVTLTKLLNTRKTYVCGTLRSNRKGNPRDVVNCKLKKGECIWRQNGPVTVCKWKDKRDVHTISNMHSVEMVEVSNRNGKVSMKPNIIIEFEITTKECLTLTDQIKCCRTTHL</sequence>
<reference evidence="3 4" key="1">
    <citation type="journal article" date="2024" name="BMC Genomics">
        <title>De novo assembly and annotation of Popillia japonica's genome with initial clues to its potential as an invasive pest.</title>
        <authorList>
            <person name="Cucini C."/>
            <person name="Boschi S."/>
            <person name="Funari R."/>
            <person name="Cardaioli E."/>
            <person name="Iannotti N."/>
            <person name="Marturano G."/>
            <person name="Paoli F."/>
            <person name="Bruttini M."/>
            <person name="Carapelli A."/>
            <person name="Frati F."/>
            <person name="Nardi F."/>
        </authorList>
    </citation>
    <scope>NUCLEOTIDE SEQUENCE [LARGE SCALE GENOMIC DNA]</scope>
    <source>
        <strain evidence="3">DMR45628</strain>
    </source>
</reference>
<dbReference type="EMBL" id="JASPKY010000138">
    <property type="protein sequence ID" value="KAK9731043.1"/>
    <property type="molecule type" value="Genomic_DNA"/>
</dbReference>
<dbReference type="AlphaFoldDB" id="A0AAW1LAT2"/>
<dbReference type="Proteomes" id="UP001458880">
    <property type="component" value="Unassembled WGS sequence"/>
</dbReference>
<accession>A0AAW1LAT2</accession>
<name>A0AAW1LAT2_POPJA</name>
<dbReference type="InterPro" id="IPR029526">
    <property type="entry name" value="PGBD"/>
</dbReference>
<organism evidence="3 4">
    <name type="scientific">Popillia japonica</name>
    <name type="common">Japanese beetle</name>
    <dbReference type="NCBI Taxonomy" id="7064"/>
    <lineage>
        <taxon>Eukaryota</taxon>
        <taxon>Metazoa</taxon>
        <taxon>Ecdysozoa</taxon>
        <taxon>Arthropoda</taxon>
        <taxon>Hexapoda</taxon>
        <taxon>Insecta</taxon>
        <taxon>Pterygota</taxon>
        <taxon>Neoptera</taxon>
        <taxon>Endopterygota</taxon>
        <taxon>Coleoptera</taxon>
        <taxon>Polyphaga</taxon>
        <taxon>Scarabaeiformia</taxon>
        <taxon>Scarabaeidae</taxon>
        <taxon>Rutelinae</taxon>
        <taxon>Popillia</taxon>
    </lineage>
</organism>
<feature type="compositionally biased region" description="Low complexity" evidence="1">
    <location>
        <begin position="33"/>
        <end position="43"/>
    </location>
</feature>
<protein>
    <submittedName>
        <fullName evidence="3">Transposase IS4</fullName>
    </submittedName>
</protein>
<gene>
    <name evidence="3" type="ORF">QE152_g13989</name>
</gene>
<evidence type="ECO:0000256" key="1">
    <source>
        <dbReference type="SAM" id="MobiDB-lite"/>
    </source>
</evidence>
<evidence type="ECO:0000313" key="4">
    <source>
        <dbReference type="Proteomes" id="UP001458880"/>
    </source>
</evidence>
<keyword evidence="4" id="KW-1185">Reference proteome</keyword>